<keyword evidence="1" id="KW-0732">Signal</keyword>
<evidence type="ECO:0000313" key="2">
    <source>
        <dbReference type="EMBL" id="CAE0228377.1"/>
    </source>
</evidence>
<proteinExistence type="predicted"/>
<evidence type="ECO:0000256" key="1">
    <source>
        <dbReference type="SAM" id="SignalP"/>
    </source>
</evidence>
<accession>A0A7S3CHB1</accession>
<dbReference type="EMBL" id="HBIA01000301">
    <property type="protein sequence ID" value="CAE0228377.1"/>
    <property type="molecule type" value="Transcribed_RNA"/>
</dbReference>
<name>A0A7S3CHB1_9SPIT</name>
<organism evidence="2">
    <name type="scientific">Strombidium rassoulzadegani</name>
    <dbReference type="NCBI Taxonomy" id="1082188"/>
    <lineage>
        <taxon>Eukaryota</taxon>
        <taxon>Sar</taxon>
        <taxon>Alveolata</taxon>
        <taxon>Ciliophora</taxon>
        <taxon>Intramacronucleata</taxon>
        <taxon>Spirotrichea</taxon>
        <taxon>Oligotrichia</taxon>
        <taxon>Strombidiidae</taxon>
        <taxon>Strombidium</taxon>
    </lineage>
</organism>
<feature type="signal peptide" evidence="1">
    <location>
        <begin position="1"/>
        <end position="15"/>
    </location>
</feature>
<protein>
    <submittedName>
        <fullName evidence="2">Uncharacterized protein</fullName>
    </submittedName>
</protein>
<feature type="chain" id="PRO_5030582648" evidence="1">
    <location>
        <begin position="16"/>
        <end position="115"/>
    </location>
</feature>
<dbReference type="AlphaFoldDB" id="A0A7S3CHB1"/>
<reference evidence="2" key="1">
    <citation type="submission" date="2021-01" db="EMBL/GenBank/DDBJ databases">
        <authorList>
            <person name="Corre E."/>
            <person name="Pelletier E."/>
            <person name="Niang G."/>
            <person name="Scheremetjew M."/>
            <person name="Finn R."/>
            <person name="Kale V."/>
            <person name="Holt S."/>
            <person name="Cochrane G."/>
            <person name="Meng A."/>
            <person name="Brown T."/>
            <person name="Cohen L."/>
        </authorList>
    </citation>
    <scope>NUCLEOTIDE SEQUENCE</scope>
    <source>
        <strain evidence="2">Ras09</strain>
    </source>
</reference>
<gene>
    <name evidence="2" type="ORF">SRAS04492_LOCUS160</name>
</gene>
<sequence length="115" mass="12728">MKFTLALALLGSVAARHHHHHHNDQFVSLADPLGKANEAFVAGKAQAANVVKTQEEFESEKVADVKSRDDADVANAEAEKNRVRIARGDQMNGGLRHQSKSLVYIPEEETYISFF</sequence>